<dbReference type="GO" id="GO:0005811">
    <property type="term" value="C:lipid droplet"/>
    <property type="evidence" value="ECO:0007669"/>
    <property type="project" value="TreeGrafter"/>
</dbReference>
<evidence type="ECO:0000256" key="7">
    <source>
        <dbReference type="ARBA" id="ARBA00023163"/>
    </source>
</evidence>
<feature type="transmembrane region" description="Helical" evidence="10">
    <location>
        <begin position="216"/>
        <end position="240"/>
    </location>
</feature>
<dbReference type="Proteomes" id="UP000191691">
    <property type="component" value="Unassembled WGS sequence"/>
</dbReference>
<evidence type="ECO:0000256" key="6">
    <source>
        <dbReference type="ARBA" id="ARBA00023136"/>
    </source>
</evidence>
<dbReference type="PROSITE" id="PS50048">
    <property type="entry name" value="ZN2_CY6_FUNGAL_2"/>
    <property type="match status" value="1"/>
</dbReference>
<dbReference type="Gene3D" id="4.10.240.10">
    <property type="entry name" value="Zn(2)-C6 fungal-type DNA-binding domain"/>
    <property type="match status" value="1"/>
</dbReference>
<evidence type="ECO:0000256" key="5">
    <source>
        <dbReference type="ARBA" id="ARBA00023125"/>
    </source>
</evidence>
<dbReference type="PANTHER" id="PTHR34292">
    <property type="entry name" value="OUTER SPORE WALL PROTEIN LDS1"/>
    <property type="match status" value="1"/>
</dbReference>
<feature type="transmembrane region" description="Helical" evidence="10">
    <location>
        <begin position="450"/>
        <end position="470"/>
    </location>
</feature>
<gene>
    <name evidence="12" type="ORF">PENNAL_c0078G03487</name>
</gene>
<dbReference type="InterPro" id="IPR052786">
    <property type="entry name" value="Spore_wall_assembly"/>
</dbReference>
<keyword evidence="2 10" id="KW-0812">Transmembrane</keyword>
<feature type="transmembrane region" description="Helical" evidence="10">
    <location>
        <begin position="12"/>
        <end position="29"/>
    </location>
</feature>
<dbReference type="InterPro" id="IPR001138">
    <property type="entry name" value="Zn2Cys6_DnaBD"/>
</dbReference>
<feature type="region of interest" description="Disordered" evidence="9">
    <location>
        <begin position="798"/>
        <end position="843"/>
    </location>
</feature>
<evidence type="ECO:0000256" key="3">
    <source>
        <dbReference type="ARBA" id="ARBA00022989"/>
    </source>
</evidence>
<name>A0A1V6XHL9_PENNA</name>
<dbReference type="STRING" id="60175.A0A1V6XHL9"/>
<feature type="domain" description="Zn(2)-C6 fungal-type" evidence="11">
    <location>
        <begin position="320"/>
        <end position="350"/>
    </location>
</feature>
<proteinExistence type="predicted"/>
<comment type="subcellular location">
    <subcellularLocation>
        <location evidence="1">Membrane</location>
        <topology evidence="1">Multi-pass membrane protein</topology>
    </subcellularLocation>
</comment>
<dbReference type="GO" id="GO:0008270">
    <property type="term" value="F:zinc ion binding"/>
    <property type="evidence" value="ECO:0007669"/>
    <property type="project" value="InterPro"/>
</dbReference>
<keyword evidence="13" id="KW-1185">Reference proteome</keyword>
<organism evidence="12 13">
    <name type="scientific">Penicillium nalgiovense</name>
    <dbReference type="NCBI Taxonomy" id="60175"/>
    <lineage>
        <taxon>Eukaryota</taxon>
        <taxon>Fungi</taxon>
        <taxon>Dikarya</taxon>
        <taxon>Ascomycota</taxon>
        <taxon>Pezizomycotina</taxon>
        <taxon>Eurotiomycetes</taxon>
        <taxon>Eurotiomycetidae</taxon>
        <taxon>Eurotiales</taxon>
        <taxon>Aspergillaceae</taxon>
        <taxon>Penicillium</taxon>
    </lineage>
</organism>
<evidence type="ECO:0000256" key="8">
    <source>
        <dbReference type="ARBA" id="ARBA00023242"/>
    </source>
</evidence>
<evidence type="ECO:0000256" key="2">
    <source>
        <dbReference type="ARBA" id="ARBA00022692"/>
    </source>
</evidence>
<dbReference type="SMART" id="SM00066">
    <property type="entry name" value="GAL4"/>
    <property type="match status" value="1"/>
</dbReference>
<dbReference type="EMBL" id="MOOB01000078">
    <property type="protein sequence ID" value="OQE74598.1"/>
    <property type="molecule type" value="Genomic_DNA"/>
</dbReference>
<evidence type="ECO:0000256" key="4">
    <source>
        <dbReference type="ARBA" id="ARBA00023015"/>
    </source>
</evidence>
<dbReference type="InterPro" id="IPR059112">
    <property type="entry name" value="CysZ/EI24"/>
</dbReference>
<dbReference type="InterPro" id="IPR036864">
    <property type="entry name" value="Zn2-C6_fun-type_DNA-bd_sf"/>
</dbReference>
<feature type="transmembrane region" description="Helical" evidence="10">
    <location>
        <begin position="153"/>
        <end position="176"/>
    </location>
</feature>
<protein>
    <recommendedName>
        <fullName evidence="11">Zn(2)-C6 fungal-type domain-containing protein</fullName>
    </recommendedName>
</protein>
<feature type="compositionally biased region" description="Basic and acidic residues" evidence="9">
    <location>
        <begin position="362"/>
        <end position="375"/>
    </location>
</feature>
<dbReference type="OMA" id="GNGAWIN"/>
<keyword evidence="8" id="KW-0539">Nucleus</keyword>
<evidence type="ECO:0000256" key="9">
    <source>
        <dbReference type="SAM" id="MobiDB-lite"/>
    </source>
</evidence>
<dbReference type="GO" id="GO:0003677">
    <property type="term" value="F:DNA binding"/>
    <property type="evidence" value="ECO:0007669"/>
    <property type="project" value="UniProtKB-KW"/>
</dbReference>
<dbReference type="PROSITE" id="PS00463">
    <property type="entry name" value="ZN2_CY6_FUNGAL_1"/>
    <property type="match status" value="1"/>
</dbReference>
<evidence type="ECO:0000256" key="10">
    <source>
        <dbReference type="SAM" id="Phobius"/>
    </source>
</evidence>
<dbReference type="CDD" id="cd00067">
    <property type="entry name" value="GAL4"/>
    <property type="match status" value="1"/>
</dbReference>
<sequence length="1012" mass="112847">MSRFLDPSRAAWLYPLRGIYYFASNRFLWPLFKARLVPIVLLSSFIYFILFFFTYLPQVAFLAIFQGSSAWVSGTFLVLGEGAAIVAALFEAFFVDETLVDIFDAVLVNEGQEELVTTSRVIYPEPGNPAKRLGTPTTSAVYSPFSLRQIVEFIILLPLIFIPVAGTPMFLALTGYRAGPFHHWRYFHLLDMTKQQRKESISRRQLQYTTFGTVALILQLMPPFSMLFLMTTAAGSALWVTDIERKRRAINQQSSRLALKFLAYSEFRDSDFGILPVDSQTWSPDVLTVFGPIKHDLTVRGVVIPAICSSMDLKTRLRKACDACSIRKVKCDSGGPPCRSCASLDIPCTYERPSRRRGPPNRHAEAFKKQKREPEDTASLSPADYPSAATPLATPLTNPQSASFSLSVESICSLHTMQMLLDDFFTYIHPLVPIPHEPSFRAAFERREDVTNHTFLALLASMIGLLVASFPRRPKLRLNTEAERTAFPNSIALVKRCLDVAIQARGTGYLDRNATVYDAAISYFLAICAGYIYNMRRCRVYLSECRAMLQVYDLCRSPTTTNRPSSTSGPLSPLSPASVMVQDSPAHNFTESQGVDLITQELGRRLFYVTFVGYQTLHQMGSSDIKVHVPPETPTDRYPPLPLEIDDEFLFSTHVEPQPSDRISRLVGFNANVRVYSSYTALLAWEIAFGSGQIFDWEHQRNCIWDCLKRAKSALIDVPAELSLHHPKQMSPAGLSGLGGDDTIFSYSNDHILQERRAIQYEIQKANIYASQLCTRSFLVEKYWSLFETFSKYGKSPKFRAPDSTTPHIKIEGRPDSVPSASASASATPTGTASSETSTQAQPHAETDYIGRMMAEERKLVIKDLFVLLRTVNEVNMEPNGASITNKIRQVASTLHSLSHKPNQSNTEIPNLTTAAAPSPSPTTAPPGLHILTAAEAESYLHAFIETLVRLECHSPMGDAASSTGGASPQMNGRAMSYLSDYERDQEELSQWASLKEYQQKFAEAGGVLHQL</sequence>
<evidence type="ECO:0000313" key="13">
    <source>
        <dbReference type="Proteomes" id="UP000191691"/>
    </source>
</evidence>
<dbReference type="Pfam" id="PF00172">
    <property type="entry name" value="Zn_clus"/>
    <property type="match status" value="1"/>
</dbReference>
<dbReference type="Pfam" id="PF07264">
    <property type="entry name" value="EI24"/>
    <property type="match status" value="1"/>
</dbReference>
<dbReference type="SUPFAM" id="SSF57701">
    <property type="entry name" value="Zn2/Cys6 DNA-binding domain"/>
    <property type="match status" value="1"/>
</dbReference>
<comment type="caution">
    <text evidence="12">The sequence shown here is derived from an EMBL/GenBank/DDBJ whole genome shotgun (WGS) entry which is preliminary data.</text>
</comment>
<feature type="transmembrane region" description="Helical" evidence="10">
    <location>
        <begin position="68"/>
        <end position="90"/>
    </location>
</feature>
<evidence type="ECO:0000256" key="1">
    <source>
        <dbReference type="ARBA" id="ARBA00004141"/>
    </source>
</evidence>
<feature type="region of interest" description="Disordered" evidence="9">
    <location>
        <begin position="352"/>
        <end position="384"/>
    </location>
</feature>
<reference evidence="13" key="1">
    <citation type="journal article" date="2017" name="Nat. Microbiol.">
        <title>Global analysis of biosynthetic gene clusters reveals vast potential of secondary metabolite production in Penicillium species.</title>
        <authorList>
            <person name="Nielsen J.C."/>
            <person name="Grijseels S."/>
            <person name="Prigent S."/>
            <person name="Ji B."/>
            <person name="Dainat J."/>
            <person name="Nielsen K.F."/>
            <person name="Frisvad J.C."/>
            <person name="Workman M."/>
            <person name="Nielsen J."/>
        </authorList>
    </citation>
    <scope>NUCLEOTIDE SEQUENCE [LARGE SCALE GENOMIC DNA]</scope>
    <source>
        <strain evidence="13">IBT 13039</strain>
    </source>
</reference>
<evidence type="ECO:0000313" key="12">
    <source>
        <dbReference type="EMBL" id="OQE74598.1"/>
    </source>
</evidence>
<keyword evidence="4" id="KW-0805">Transcription regulation</keyword>
<dbReference type="GO" id="GO:0005619">
    <property type="term" value="C:ascospore wall"/>
    <property type="evidence" value="ECO:0007669"/>
    <property type="project" value="TreeGrafter"/>
</dbReference>
<accession>A0A1V6XHL9</accession>
<keyword evidence="3 10" id="KW-1133">Transmembrane helix</keyword>
<dbReference type="GO" id="GO:0005628">
    <property type="term" value="C:prospore membrane"/>
    <property type="evidence" value="ECO:0007669"/>
    <property type="project" value="TreeGrafter"/>
</dbReference>
<feature type="transmembrane region" description="Helical" evidence="10">
    <location>
        <begin position="36"/>
        <end position="56"/>
    </location>
</feature>
<evidence type="ECO:0000259" key="11">
    <source>
        <dbReference type="PROSITE" id="PS50048"/>
    </source>
</evidence>
<dbReference type="PANTHER" id="PTHR34292:SF1">
    <property type="entry name" value="OUTER SPORE WALL PROTEIN RRT8"/>
    <property type="match status" value="1"/>
</dbReference>
<dbReference type="GO" id="GO:0000981">
    <property type="term" value="F:DNA-binding transcription factor activity, RNA polymerase II-specific"/>
    <property type="evidence" value="ECO:0007669"/>
    <property type="project" value="InterPro"/>
</dbReference>
<dbReference type="CDD" id="cd12148">
    <property type="entry name" value="fungal_TF_MHR"/>
    <property type="match status" value="1"/>
</dbReference>
<keyword evidence="7" id="KW-0804">Transcription</keyword>
<feature type="compositionally biased region" description="Low complexity" evidence="9">
    <location>
        <begin position="820"/>
        <end position="839"/>
    </location>
</feature>
<dbReference type="AlphaFoldDB" id="A0A1V6XHL9"/>
<keyword evidence="5" id="KW-0238">DNA-binding</keyword>
<keyword evidence="6 10" id="KW-0472">Membrane</keyword>